<evidence type="ECO:0000313" key="1">
    <source>
        <dbReference type="EMBL" id="VDL68311.1"/>
    </source>
</evidence>
<reference evidence="1 2" key="2">
    <citation type="submission" date="2018-11" db="EMBL/GenBank/DDBJ databases">
        <authorList>
            <consortium name="Pathogen Informatics"/>
        </authorList>
    </citation>
    <scope>NUCLEOTIDE SEQUENCE [LARGE SCALE GENOMIC DNA]</scope>
</reference>
<dbReference type="WBParaSite" id="NBR_0000472001-mRNA-1">
    <property type="protein sequence ID" value="NBR_0000472001-mRNA-1"/>
    <property type="gene ID" value="NBR_0000472001"/>
</dbReference>
<accession>A0A0N4XQB8</accession>
<evidence type="ECO:0000313" key="3">
    <source>
        <dbReference type="WBParaSite" id="NBR_0000472001-mRNA-1"/>
    </source>
</evidence>
<gene>
    <name evidence="1" type="ORF">NBR_LOCUS4722</name>
</gene>
<keyword evidence="2" id="KW-1185">Reference proteome</keyword>
<protein>
    <submittedName>
        <fullName evidence="3">SHSP domain-containing protein</fullName>
    </submittedName>
</protein>
<evidence type="ECO:0000313" key="2">
    <source>
        <dbReference type="Proteomes" id="UP000271162"/>
    </source>
</evidence>
<sequence length="65" mass="7778">MVEDSTPRGITVTATQTYQNLTITLSKEGKDEQEEYEQCFFWIEVMLYEIRWTLLGFKDKLSCRY</sequence>
<dbReference type="EMBL" id="UYSL01009423">
    <property type="protein sequence ID" value="VDL68311.1"/>
    <property type="molecule type" value="Genomic_DNA"/>
</dbReference>
<proteinExistence type="predicted"/>
<dbReference type="AlphaFoldDB" id="A0A0N4XQB8"/>
<dbReference type="Proteomes" id="UP000271162">
    <property type="component" value="Unassembled WGS sequence"/>
</dbReference>
<organism evidence="3">
    <name type="scientific">Nippostrongylus brasiliensis</name>
    <name type="common">Rat hookworm</name>
    <dbReference type="NCBI Taxonomy" id="27835"/>
    <lineage>
        <taxon>Eukaryota</taxon>
        <taxon>Metazoa</taxon>
        <taxon>Ecdysozoa</taxon>
        <taxon>Nematoda</taxon>
        <taxon>Chromadorea</taxon>
        <taxon>Rhabditida</taxon>
        <taxon>Rhabditina</taxon>
        <taxon>Rhabditomorpha</taxon>
        <taxon>Strongyloidea</taxon>
        <taxon>Heligmosomidae</taxon>
        <taxon>Nippostrongylus</taxon>
    </lineage>
</organism>
<reference evidence="3" key="1">
    <citation type="submission" date="2017-02" db="UniProtKB">
        <authorList>
            <consortium name="WormBaseParasite"/>
        </authorList>
    </citation>
    <scope>IDENTIFICATION</scope>
</reference>
<name>A0A0N4XQB8_NIPBR</name>